<proteinExistence type="predicted"/>
<dbReference type="GeneID" id="11138350"/>
<dbReference type="AlphaFoldDB" id="G0EFK6"/>
<organism evidence="2 3">
    <name type="scientific">Pyrolobus fumarii (strain DSM 11204 / 1A)</name>
    <dbReference type="NCBI Taxonomy" id="694429"/>
    <lineage>
        <taxon>Archaea</taxon>
        <taxon>Thermoproteota</taxon>
        <taxon>Thermoprotei</taxon>
        <taxon>Desulfurococcales</taxon>
        <taxon>Pyrodictiaceae</taxon>
        <taxon>Pyrolobus</taxon>
    </lineage>
</organism>
<dbReference type="SUPFAM" id="SSF88723">
    <property type="entry name" value="PIN domain-like"/>
    <property type="match status" value="1"/>
</dbReference>
<reference evidence="2 3" key="1">
    <citation type="journal article" date="2011" name="Stand. Genomic Sci.">
        <title>Complete genome sequence of the hyperthermophilic chemolithoautotroph Pyrolobus fumarii type strain (1A).</title>
        <authorList>
            <person name="Anderson I."/>
            <person name="Goker M."/>
            <person name="Nolan M."/>
            <person name="Lucas S."/>
            <person name="Hammon N."/>
            <person name="Deshpande S."/>
            <person name="Cheng J.F."/>
            <person name="Tapia R."/>
            <person name="Han C."/>
            <person name="Goodwin L."/>
            <person name="Pitluck S."/>
            <person name="Huntemann M."/>
            <person name="Liolios K."/>
            <person name="Ivanova N."/>
            <person name="Pagani I."/>
            <person name="Mavromatis K."/>
            <person name="Ovchinikova G."/>
            <person name="Pati A."/>
            <person name="Chen A."/>
            <person name="Palaniappan K."/>
            <person name="Land M."/>
            <person name="Hauser L."/>
            <person name="Brambilla E.M."/>
            <person name="Huber H."/>
            <person name="Yasawong M."/>
            <person name="Rohde M."/>
            <person name="Spring S."/>
            <person name="Abt B."/>
            <person name="Sikorski J."/>
            <person name="Wirth R."/>
            <person name="Detter J.C."/>
            <person name="Woyke T."/>
            <person name="Bristow J."/>
            <person name="Eisen J.A."/>
            <person name="Markowitz V."/>
            <person name="Hugenholtz P."/>
            <person name="Kyrpides N.C."/>
            <person name="Klenk H.P."/>
            <person name="Lapidus A."/>
        </authorList>
    </citation>
    <scope>NUCLEOTIDE SEQUENCE [LARGE SCALE GENOMIC DNA]</scope>
    <source>
        <strain evidence="3">DSM 11204 / 1A</strain>
    </source>
</reference>
<dbReference type="EMBL" id="CP002838">
    <property type="protein sequence ID" value="AEM39030.1"/>
    <property type="molecule type" value="Genomic_DNA"/>
</dbReference>
<gene>
    <name evidence="2" type="ordered locus">Pyrfu_1167</name>
</gene>
<accession>G0EFK6</accession>
<dbReference type="Pfam" id="PF01850">
    <property type="entry name" value="PIN"/>
    <property type="match status" value="1"/>
</dbReference>
<dbReference type="InterPro" id="IPR002716">
    <property type="entry name" value="PIN_dom"/>
</dbReference>
<dbReference type="RefSeq" id="WP_014026707.1">
    <property type="nucleotide sequence ID" value="NC_015931.1"/>
</dbReference>
<evidence type="ECO:0000313" key="2">
    <source>
        <dbReference type="EMBL" id="AEM39030.1"/>
    </source>
</evidence>
<dbReference type="Gene3D" id="3.40.50.1010">
    <property type="entry name" value="5'-nuclease"/>
    <property type="match status" value="1"/>
</dbReference>
<sequence>MWSCKLLLDTNIIIALIGRDKGVRQSLASFIHFMVKRKGCSVCYHEVSLREIRVVRGPSVEARATTVLAELGVSRCGPPESSLRSMAGRYARSVKRLGLNDVLIALAARENTAILVTGDYSLASFYASIARPVCRIGQRGHEKSVAVKPFIYIPLPALTGECEWS</sequence>
<protein>
    <recommendedName>
        <fullName evidence="1">PIN domain-containing protein</fullName>
    </recommendedName>
</protein>
<dbReference type="HOGENOM" id="CLU_1607218_0_0_2"/>
<dbReference type="KEGG" id="pfm:Pyrfu_1167"/>
<dbReference type="STRING" id="694429.Pyrfu_1167"/>
<feature type="domain" description="PIN" evidence="1">
    <location>
        <begin position="7"/>
        <end position="123"/>
    </location>
</feature>
<evidence type="ECO:0000313" key="3">
    <source>
        <dbReference type="Proteomes" id="UP000001037"/>
    </source>
</evidence>
<dbReference type="eggNOG" id="arCOG02219">
    <property type="taxonomic scope" value="Archaea"/>
</dbReference>
<name>G0EFK6_PYRF1</name>
<evidence type="ECO:0000259" key="1">
    <source>
        <dbReference type="Pfam" id="PF01850"/>
    </source>
</evidence>
<keyword evidence="3" id="KW-1185">Reference proteome</keyword>
<dbReference type="Proteomes" id="UP000001037">
    <property type="component" value="Chromosome"/>
</dbReference>
<dbReference type="InterPro" id="IPR029060">
    <property type="entry name" value="PIN-like_dom_sf"/>
</dbReference>
<dbReference type="InParanoid" id="G0EFK6"/>